<dbReference type="Proteomes" id="UP001596083">
    <property type="component" value="Unassembled WGS sequence"/>
</dbReference>
<accession>A0ABW0Z7S5</accession>
<reference evidence="2" key="1">
    <citation type="journal article" date="2019" name="Int. J. Syst. Evol. Microbiol.">
        <title>The Global Catalogue of Microorganisms (GCM) 10K type strain sequencing project: providing services to taxonomists for standard genome sequencing and annotation.</title>
        <authorList>
            <consortium name="The Broad Institute Genomics Platform"/>
            <consortium name="The Broad Institute Genome Sequencing Center for Infectious Disease"/>
            <person name="Wu L."/>
            <person name="Ma J."/>
        </authorList>
    </citation>
    <scope>NUCLEOTIDE SEQUENCE [LARGE SCALE GENOMIC DNA]</scope>
    <source>
        <strain evidence="2">CGMCC 4.7304</strain>
    </source>
</reference>
<gene>
    <name evidence="1" type="ORF">ACFP1Z_27860</name>
</gene>
<proteinExistence type="predicted"/>
<protein>
    <recommendedName>
        <fullName evidence="3">Universal stress protein</fullName>
    </recommendedName>
</protein>
<sequence length="158" mass="16447">MIVGIGHADLNPATAGLLEDELSARLRRAGGDGAAGLVRAGAGLPVVFGRAVRRARRRLVVVLPAQGVVPAPLSARERTATRELLVMAEHVHLLTCDPGDRDACVTADEGIIASSRRVLAVWDGSPSNGRDATAHLVAYARARGIPVDVVWPKGAGRG</sequence>
<dbReference type="EMBL" id="JBHSPB010000022">
    <property type="protein sequence ID" value="MFC5723988.1"/>
    <property type="molecule type" value="Genomic_DNA"/>
</dbReference>
<name>A0ABW0Z7S5_9ACTN</name>
<evidence type="ECO:0000313" key="2">
    <source>
        <dbReference type="Proteomes" id="UP001596083"/>
    </source>
</evidence>
<evidence type="ECO:0000313" key="1">
    <source>
        <dbReference type="EMBL" id="MFC5723988.1"/>
    </source>
</evidence>
<comment type="caution">
    <text evidence="1">The sequence shown here is derived from an EMBL/GenBank/DDBJ whole genome shotgun (WGS) entry which is preliminary data.</text>
</comment>
<dbReference type="RefSeq" id="WP_390320416.1">
    <property type="nucleotide sequence ID" value="NZ_JBHSPB010000022.1"/>
</dbReference>
<dbReference type="Gene3D" id="3.40.50.450">
    <property type="match status" value="1"/>
</dbReference>
<keyword evidence="2" id="KW-1185">Reference proteome</keyword>
<evidence type="ECO:0008006" key="3">
    <source>
        <dbReference type="Google" id="ProtNLM"/>
    </source>
</evidence>
<organism evidence="1 2">
    <name type="scientific">Streptomyces gamaensis</name>
    <dbReference type="NCBI Taxonomy" id="1763542"/>
    <lineage>
        <taxon>Bacteria</taxon>
        <taxon>Bacillati</taxon>
        <taxon>Actinomycetota</taxon>
        <taxon>Actinomycetes</taxon>
        <taxon>Kitasatosporales</taxon>
        <taxon>Streptomycetaceae</taxon>
        <taxon>Streptomyces</taxon>
    </lineage>
</organism>